<reference evidence="9 10" key="1">
    <citation type="submission" date="2023-05" db="EMBL/GenBank/DDBJ databases">
        <title>Pseudoalteromonas ardens sp. nov., Pseudoalteromonas obscura sp. nov., and Pseudoalteromonas umbrosa sp. nov., isolated from the coral Montipora capitata.</title>
        <authorList>
            <person name="Thomas E.M."/>
            <person name="Smith E.M."/>
            <person name="Papke E."/>
            <person name="Shlafstein M.D."/>
            <person name="Oline D.K."/>
            <person name="Videau P."/>
            <person name="Saw J.H."/>
            <person name="Strangman W.K."/>
            <person name="Ushijima B."/>
        </authorList>
    </citation>
    <scope>NUCLEOTIDE SEQUENCE [LARGE SCALE GENOMIC DNA]</scope>
    <source>
        <strain evidence="9 10">P94</strain>
    </source>
</reference>
<keyword evidence="4 8" id="KW-0378">Hydrolase</keyword>
<evidence type="ECO:0000256" key="3">
    <source>
        <dbReference type="ARBA" id="ARBA00022763"/>
    </source>
</evidence>
<keyword evidence="2 8" id="KW-0645">Protease</keyword>
<dbReference type="Gene3D" id="3.90.1680.10">
    <property type="entry name" value="SOS response associated peptidase-like"/>
    <property type="match status" value="1"/>
</dbReference>
<sequence>MCGRLNITDDPFVIQILLDLGIENPIEKMQFSRFKRATDKVSIIYQENNQRKVTGATWWLLLAQTETGFKPSKYTSFNSRYDKLNVTTSAAYHPFRHQRCIVVAKGFGETQYKNGKPLHYYDFHAHNAALCFAGLYKKWHHPVTKEQIFSCSIITLSPHPKLAPYHDKASPFILPQQPRLLDQWLDDTYHNVAHFTPLLTPYLPQTLIAQQIDKPSRYSPIGPEVIIPQDQ</sequence>
<evidence type="ECO:0000256" key="6">
    <source>
        <dbReference type="ARBA" id="ARBA00023125"/>
    </source>
</evidence>
<keyword evidence="6" id="KW-0238">DNA-binding</keyword>
<dbReference type="PANTHER" id="PTHR13604">
    <property type="entry name" value="DC12-RELATED"/>
    <property type="match status" value="1"/>
</dbReference>
<protein>
    <recommendedName>
        <fullName evidence="8">Abasic site processing protein</fullName>
        <ecNumber evidence="8">3.4.-.-</ecNumber>
    </recommendedName>
</protein>
<dbReference type="EMBL" id="JASJUT010000002">
    <property type="protein sequence ID" value="MDK2594607.1"/>
    <property type="molecule type" value="Genomic_DNA"/>
</dbReference>
<evidence type="ECO:0000256" key="2">
    <source>
        <dbReference type="ARBA" id="ARBA00022670"/>
    </source>
</evidence>
<evidence type="ECO:0000313" key="9">
    <source>
        <dbReference type="EMBL" id="MDK2594607.1"/>
    </source>
</evidence>
<name>A0ABT7EHT4_9GAMM</name>
<evidence type="ECO:0000256" key="7">
    <source>
        <dbReference type="ARBA" id="ARBA00023239"/>
    </source>
</evidence>
<keyword evidence="5" id="KW-0190">Covalent protein-DNA linkage</keyword>
<evidence type="ECO:0000256" key="1">
    <source>
        <dbReference type="ARBA" id="ARBA00008136"/>
    </source>
</evidence>
<keyword evidence="3" id="KW-0227">DNA damage</keyword>
<evidence type="ECO:0000256" key="5">
    <source>
        <dbReference type="ARBA" id="ARBA00023124"/>
    </source>
</evidence>
<dbReference type="RefSeq" id="WP_284136654.1">
    <property type="nucleotide sequence ID" value="NZ_JASJUT010000002.1"/>
</dbReference>
<dbReference type="InterPro" id="IPR003738">
    <property type="entry name" value="SRAP"/>
</dbReference>
<keyword evidence="10" id="KW-1185">Reference proteome</keyword>
<gene>
    <name evidence="9" type="ORF">QNM18_05930</name>
</gene>
<proteinExistence type="inferred from homology"/>
<comment type="similarity">
    <text evidence="1 8">Belongs to the SOS response-associated peptidase family.</text>
</comment>
<dbReference type="SUPFAM" id="SSF143081">
    <property type="entry name" value="BB1717-like"/>
    <property type="match status" value="1"/>
</dbReference>
<dbReference type="InterPro" id="IPR036590">
    <property type="entry name" value="SRAP-like"/>
</dbReference>
<dbReference type="Proteomes" id="UP001231915">
    <property type="component" value="Unassembled WGS sequence"/>
</dbReference>
<dbReference type="Pfam" id="PF02586">
    <property type="entry name" value="SRAP"/>
    <property type="match status" value="1"/>
</dbReference>
<evidence type="ECO:0000313" key="10">
    <source>
        <dbReference type="Proteomes" id="UP001231915"/>
    </source>
</evidence>
<organism evidence="9 10">
    <name type="scientific">Pseudoalteromonas obscura</name>
    <dbReference type="NCBI Taxonomy" id="3048491"/>
    <lineage>
        <taxon>Bacteria</taxon>
        <taxon>Pseudomonadati</taxon>
        <taxon>Pseudomonadota</taxon>
        <taxon>Gammaproteobacteria</taxon>
        <taxon>Alteromonadales</taxon>
        <taxon>Pseudoalteromonadaceae</taxon>
        <taxon>Pseudoalteromonas</taxon>
    </lineage>
</organism>
<accession>A0ABT7EHT4</accession>
<evidence type="ECO:0000256" key="4">
    <source>
        <dbReference type="ARBA" id="ARBA00022801"/>
    </source>
</evidence>
<keyword evidence="7" id="KW-0456">Lyase</keyword>
<dbReference type="EC" id="3.4.-.-" evidence="8"/>
<evidence type="ECO:0000256" key="8">
    <source>
        <dbReference type="RuleBase" id="RU364100"/>
    </source>
</evidence>
<dbReference type="PANTHER" id="PTHR13604:SF0">
    <property type="entry name" value="ABASIC SITE PROCESSING PROTEIN HMCES"/>
    <property type="match status" value="1"/>
</dbReference>
<comment type="caution">
    <text evidence="9">The sequence shown here is derived from an EMBL/GenBank/DDBJ whole genome shotgun (WGS) entry which is preliminary data.</text>
</comment>